<gene>
    <name evidence="1" type="ORF">C1645_831804</name>
</gene>
<reference evidence="1 2" key="1">
    <citation type="submission" date="2018-06" db="EMBL/GenBank/DDBJ databases">
        <title>Comparative genomics reveals the genomic features of Rhizophagus irregularis, R. cerebriforme, R. diaphanum and Gigaspora rosea, and their symbiotic lifestyle signature.</title>
        <authorList>
            <person name="Morin E."/>
            <person name="San Clemente H."/>
            <person name="Chen E.C.H."/>
            <person name="De La Providencia I."/>
            <person name="Hainaut M."/>
            <person name="Kuo A."/>
            <person name="Kohler A."/>
            <person name="Murat C."/>
            <person name="Tang N."/>
            <person name="Roy S."/>
            <person name="Loubradou J."/>
            <person name="Henrissat B."/>
            <person name="Grigoriev I.V."/>
            <person name="Corradi N."/>
            <person name="Roux C."/>
            <person name="Martin F.M."/>
        </authorList>
    </citation>
    <scope>NUCLEOTIDE SEQUENCE [LARGE SCALE GENOMIC DNA]</scope>
    <source>
        <strain evidence="1 2">DAOM 227022</strain>
    </source>
</reference>
<dbReference type="AlphaFoldDB" id="A0A397SKY1"/>
<dbReference type="OrthoDB" id="2483803at2759"/>
<comment type="caution">
    <text evidence="1">The sequence shown here is derived from an EMBL/GenBank/DDBJ whole genome shotgun (WGS) entry which is preliminary data.</text>
</comment>
<organism evidence="1 2">
    <name type="scientific">Glomus cerebriforme</name>
    <dbReference type="NCBI Taxonomy" id="658196"/>
    <lineage>
        <taxon>Eukaryota</taxon>
        <taxon>Fungi</taxon>
        <taxon>Fungi incertae sedis</taxon>
        <taxon>Mucoromycota</taxon>
        <taxon>Glomeromycotina</taxon>
        <taxon>Glomeromycetes</taxon>
        <taxon>Glomerales</taxon>
        <taxon>Glomeraceae</taxon>
        <taxon>Glomus</taxon>
    </lineage>
</organism>
<sequence>MALKTNTSSQDSESNNFYIKIYESVHLENRKILRTSGEFQDEGAWYGKYDIKQLEPEVYGCSHLYYAEEYNTIPISSINQEVHIVHSPTKSIRPP</sequence>
<protein>
    <submittedName>
        <fullName evidence="1">Uncharacterized protein</fullName>
    </submittedName>
</protein>
<name>A0A397SKY1_9GLOM</name>
<dbReference type="Proteomes" id="UP000265703">
    <property type="component" value="Unassembled WGS sequence"/>
</dbReference>
<evidence type="ECO:0000313" key="1">
    <source>
        <dbReference type="EMBL" id="RIA84765.1"/>
    </source>
</evidence>
<evidence type="ECO:0000313" key="2">
    <source>
        <dbReference type="Proteomes" id="UP000265703"/>
    </source>
</evidence>
<accession>A0A397SKY1</accession>
<keyword evidence="2" id="KW-1185">Reference proteome</keyword>
<proteinExistence type="predicted"/>
<dbReference type="EMBL" id="QKYT01000470">
    <property type="protein sequence ID" value="RIA84765.1"/>
    <property type="molecule type" value="Genomic_DNA"/>
</dbReference>